<dbReference type="AlphaFoldDB" id="A0A0E9RQW0"/>
<dbReference type="EMBL" id="GBXM01077370">
    <property type="protein sequence ID" value="JAH31207.1"/>
    <property type="molecule type" value="Transcribed_RNA"/>
</dbReference>
<organism evidence="1">
    <name type="scientific">Anguilla anguilla</name>
    <name type="common">European freshwater eel</name>
    <name type="synonym">Muraena anguilla</name>
    <dbReference type="NCBI Taxonomy" id="7936"/>
    <lineage>
        <taxon>Eukaryota</taxon>
        <taxon>Metazoa</taxon>
        <taxon>Chordata</taxon>
        <taxon>Craniata</taxon>
        <taxon>Vertebrata</taxon>
        <taxon>Euteleostomi</taxon>
        <taxon>Actinopterygii</taxon>
        <taxon>Neopterygii</taxon>
        <taxon>Teleostei</taxon>
        <taxon>Anguilliformes</taxon>
        <taxon>Anguillidae</taxon>
        <taxon>Anguilla</taxon>
    </lineage>
</organism>
<reference evidence="1" key="2">
    <citation type="journal article" date="2015" name="Fish Shellfish Immunol.">
        <title>Early steps in the European eel (Anguilla anguilla)-Vibrio vulnificus interaction in the gills: Role of the RtxA13 toxin.</title>
        <authorList>
            <person name="Callol A."/>
            <person name="Pajuelo D."/>
            <person name="Ebbesson L."/>
            <person name="Teles M."/>
            <person name="MacKenzie S."/>
            <person name="Amaro C."/>
        </authorList>
    </citation>
    <scope>NUCLEOTIDE SEQUENCE</scope>
</reference>
<protein>
    <submittedName>
        <fullName evidence="1">Uncharacterized protein</fullName>
    </submittedName>
</protein>
<sequence>MHMTWVSCDQYQTAQTTEVNLFK</sequence>
<reference evidence="1" key="1">
    <citation type="submission" date="2014-11" db="EMBL/GenBank/DDBJ databases">
        <authorList>
            <person name="Amaro Gonzalez C."/>
        </authorList>
    </citation>
    <scope>NUCLEOTIDE SEQUENCE</scope>
</reference>
<proteinExistence type="predicted"/>
<accession>A0A0E9RQW0</accession>
<evidence type="ECO:0000313" key="1">
    <source>
        <dbReference type="EMBL" id="JAH31207.1"/>
    </source>
</evidence>
<name>A0A0E9RQW0_ANGAN</name>